<dbReference type="GO" id="GO:0003676">
    <property type="term" value="F:nucleic acid binding"/>
    <property type="evidence" value="ECO:0007669"/>
    <property type="project" value="InterPro"/>
</dbReference>
<protein>
    <recommendedName>
        <fullName evidence="3">Integrase zinc-binding domain-containing protein</fullName>
    </recommendedName>
</protein>
<evidence type="ECO:0000313" key="2">
    <source>
        <dbReference type="Proteomes" id="UP001458880"/>
    </source>
</evidence>
<dbReference type="Gene3D" id="3.30.420.10">
    <property type="entry name" value="Ribonuclease H-like superfamily/Ribonuclease H"/>
    <property type="match status" value="1"/>
</dbReference>
<comment type="caution">
    <text evidence="1">The sequence shown here is derived from an EMBL/GenBank/DDBJ whole genome shotgun (WGS) entry which is preliminary data.</text>
</comment>
<evidence type="ECO:0008006" key="3">
    <source>
        <dbReference type="Google" id="ProtNLM"/>
    </source>
</evidence>
<keyword evidence="2" id="KW-1185">Reference proteome</keyword>
<organism evidence="1 2">
    <name type="scientific">Popillia japonica</name>
    <name type="common">Japanese beetle</name>
    <dbReference type="NCBI Taxonomy" id="7064"/>
    <lineage>
        <taxon>Eukaryota</taxon>
        <taxon>Metazoa</taxon>
        <taxon>Ecdysozoa</taxon>
        <taxon>Arthropoda</taxon>
        <taxon>Hexapoda</taxon>
        <taxon>Insecta</taxon>
        <taxon>Pterygota</taxon>
        <taxon>Neoptera</taxon>
        <taxon>Endopterygota</taxon>
        <taxon>Coleoptera</taxon>
        <taxon>Polyphaga</taxon>
        <taxon>Scarabaeiformia</taxon>
        <taxon>Scarabaeidae</taxon>
        <taxon>Rutelinae</taxon>
        <taxon>Popillia</taxon>
    </lineage>
</organism>
<gene>
    <name evidence="1" type="ORF">QE152_g40644</name>
</gene>
<dbReference type="PANTHER" id="PTHR47266">
    <property type="entry name" value="ENDONUCLEASE-RELATED"/>
    <property type="match status" value="1"/>
</dbReference>
<evidence type="ECO:0000313" key="1">
    <source>
        <dbReference type="EMBL" id="KAK9675087.1"/>
    </source>
</evidence>
<reference evidence="1 2" key="1">
    <citation type="journal article" date="2024" name="BMC Genomics">
        <title>De novo assembly and annotation of Popillia japonica's genome with initial clues to its potential as an invasive pest.</title>
        <authorList>
            <person name="Cucini C."/>
            <person name="Boschi S."/>
            <person name="Funari R."/>
            <person name="Cardaioli E."/>
            <person name="Iannotti N."/>
            <person name="Marturano G."/>
            <person name="Paoli F."/>
            <person name="Bruttini M."/>
            <person name="Carapelli A."/>
            <person name="Frati F."/>
            <person name="Nardi F."/>
        </authorList>
    </citation>
    <scope>NUCLEOTIDE SEQUENCE [LARGE SCALE GENOMIC DNA]</scope>
    <source>
        <strain evidence="1">DMR45628</strain>
    </source>
</reference>
<dbReference type="InterPro" id="IPR052160">
    <property type="entry name" value="Gypsy_RT_Integrase-like"/>
</dbReference>
<proteinExistence type="predicted"/>
<accession>A0AAW1HFH9</accession>
<dbReference type="EMBL" id="JASPKY010001281">
    <property type="protein sequence ID" value="KAK9675087.1"/>
    <property type="molecule type" value="Genomic_DNA"/>
</dbReference>
<sequence>MTRKVKEYVTSCDVCQKVKPPNQASKCYMKNVLASRPLEKVSVDLYGPLPQGRGGKNFRTYWGTWPNFVGSIENWLNCTEHDSTGFSPYELMKGERPRRLIEQLIKYPNRTDRLKEEKIILAQERLQKIANLRRYKKPITDPTGDDVKILDGKRG</sequence>
<dbReference type="AlphaFoldDB" id="A0AAW1HFH9"/>
<dbReference type="InterPro" id="IPR036397">
    <property type="entry name" value="RNaseH_sf"/>
</dbReference>
<dbReference type="Proteomes" id="UP001458880">
    <property type="component" value="Unassembled WGS sequence"/>
</dbReference>
<name>A0AAW1HFH9_POPJA</name>